<organism evidence="2">
    <name type="scientific">Amphimedon queenslandica</name>
    <name type="common">Sponge</name>
    <dbReference type="NCBI Taxonomy" id="400682"/>
    <lineage>
        <taxon>Eukaryota</taxon>
        <taxon>Metazoa</taxon>
        <taxon>Porifera</taxon>
        <taxon>Demospongiae</taxon>
        <taxon>Heteroscleromorpha</taxon>
        <taxon>Haplosclerida</taxon>
        <taxon>Niphatidae</taxon>
        <taxon>Amphimedon</taxon>
    </lineage>
</organism>
<dbReference type="Pfam" id="PF14214">
    <property type="entry name" value="Helitron_like_N"/>
    <property type="match status" value="1"/>
</dbReference>
<accession>A0A1X7V5V9</accession>
<feature type="domain" description="Helitron helicase-like" evidence="1">
    <location>
        <begin position="14"/>
        <end position="74"/>
    </location>
</feature>
<dbReference type="InParanoid" id="A0A1X7V5V9"/>
<dbReference type="InterPro" id="IPR025476">
    <property type="entry name" value="Helitron_helicase-like"/>
</dbReference>
<protein>
    <recommendedName>
        <fullName evidence="1">Helitron helicase-like domain-containing protein</fullName>
    </recommendedName>
</protein>
<evidence type="ECO:0000259" key="1">
    <source>
        <dbReference type="Pfam" id="PF14214"/>
    </source>
</evidence>
<reference evidence="2" key="1">
    <citation type="submission" date="2017-05" db="UniProtKB">
        <authorList>
            <consortium name="EnsemblMetazoa"/>
        </authorList>
    </citation>
    <scope>IDENTIFICATION</scope>
</reference>
<dbReference type="AlphaFoldDB" id="A0A1X7V5V9"/>
<proteinExistence type="predicted"/>
<sequence length="83" mass="9757">MSSHDCCTVRRSSQTNGEFLKKRLYTMMNTVRGSNQYWYRRSEVKCMIAEFGSPTFFLTFSCAEYSFEDITEYLHKVNTVLPS</sequence>
<evidence type="ECO:0000313" key="2">
    <source>
        <dbReference type="EnsemblMetazoa" id="Aqu2.1.35366_001"/>
    </source>
</evidence>
<dbReference type="EnsemblMetazoa" id="Aqu2.1.35366_001">
    <property type="protein sequence ID" value="Aqu2.1.35366_001"/>
    <property type="gene ID" value="Aqu2.1.35366"/>
</dbReference>
<name>A0A1X7V5V9_AMPQE</name>